<accession>A0ACC2V670</accession>
<evidence type="ECO:0000313" key="1">
    <source>
        <dbReference type="EMBL" id="KAJ9094578.1"/>
    </source>
</evidence>
<comment type="caution">
    <text evidence="1">The sequence shown here is derived from an EMBL/GenBank/DDBJ whole genome shotgun (WGS) entry which is preliminary data.</text>
</comment>
<dbReference type="EMBL" id="JASBWR010000110">
    <property type="protein sequence ID" value="KAJ9094578.1"/>
    <property type="molecule type" value="Genomic_DNA"/>
</dbReference>
<dbReference type="Proteomes" id="UP001241377">
    <property type="component" value="Unassembled WGS sequence"/>
</dbReference>
<organism evidence="1 2">
    <name type="scientific">Naganishia cerealis</name>
    <dbReference type="NCBI Taxonomy" id="610337"/>
    <lineage>
        <taxon>Eukaryota</taxon>
        <taxon>Fungi</taxon>
        <taxon>Dikarya</taxon>
        <taxon>Basidiomycota</taxon>
        <taxon>Agaricomycotina</taxon>
        <taxon>Tremellomycetes</taxon>
        <taxon>Filobasidiales</taxon>
        <taxon>Filobasidiaceae</taxon>
        <taxon>Naganishia</taxon>
    </lineage>
</organism>
<keyword evidence="2" id="KW-1185">Reference proteome</keyword>
<reference evidence="1" key="1">
    <citation type="submission" date="2023-04" db="EMBL/GenBank/DDBJ databases">
        <title>Draft Genome sequencing of Naganishia species isolated from polar environments using Oxford Nanopore Technology.</title>
        <authorList>
            <person name="Leo P."/>
            <person name="Venkateswaran K."/>
        </authorList>
    </citation>
    <scope>NUCLEOTIDE SEQUENCE</scope>
    <source>
        <strain evidence="1">MNA-CCFEE 5261</strain>
    </source>
</reference>
<gene>
    <name evidence="1" type="ORF">QFC19_007876</name>
</gene>
<name>A0ACC2V670_9TREE</name>
<sequence length="495" mass="53863">MLVHWLGLLAGTALALHPVKDFRTASLQKLKGGVSKQNVAIQVPGKSESNAASYTISTVSTLPSLAPTIAVSDKIQYVLTDVSQSIYYINTTFTDTETQYEQTFQLLLDSGSDFTWIYNQSCSSGACTRDLVPKFNDSRKINSGDKFELSYSGDSVSGDILSTSSTDKTVFAFGSLQLTSFEFGLADEAPTIFNDFNVSGILGIPSQSEDHTKRSMFSQLYNEKIIDKPVFSLALVASNQQIEYSGNVSALPDNYGGLMFFGSEVAKNQQTFTDSVKYLNIQSNDNAYWLVNVTDIKLFNDSYSGDFDISESSLQAIIDTGTTGMALPMDDADNLHSQLFGSSLVTDSKGNYAFPCDADANITISLDGQKFSISVSDFKGDEYGSQLEGYCASKIQGLDDNNYWILGSIFLRRYYAIFDIQQHKIGLGVNNLLLYKLKEVKPTSITSSSLSSSTTVHGNSSSSQSTKHSKTSLANSSGLIAGLSYALLCMFAYII</sequence>
<protein>
    <submittedName>
        <fullName evidence="1">Uncharacterized protein</fullName>
    </submittedName>
</protein>
<evidence type="ECO:0000313" key="2">
    <source>
        <dbReference type="Proteomes" id="UP001241377"/>
    </source>
</evidence>
<proteinExistence type="predicted"/>